<feature type="binding site" evidence="7">
    <location>
        <position position="267"/>
    </location>
    <ligand>
        <name>substrate</name>
    </ligand>
</feature>
<feature type="binding site" evidence="8">
    <location>
        <position position="232"/>
    </location>
    <ligand>
        <name>Zn(2+)</name>
        <dbReference type="ChEBI" id="CHEBI:29105"/>
    </ligand>
</feature>
<dbReference type="Pfam" id="PF01979">
    <property type="entry name" value="Amidohydro_1"/>
    <property type="match status" value="1"/>
</dbReference>
<dbReference type="Gene3D" id="2.30.40.10">
    <property type="entry name" value="Urease, subunit C, domain 1"/>
    <property type="match status" value="1"/>
</dbReference>
<feature type="active site" description="Proton donor/acceptor" evidence="6">
    <location>
        <position position="289"/>
    </location>
</feature>
<keyword evidence="2 8" id="KW-0479">Metal-binding</keyword>
<dbReference type="PANTHER" id="PTHR11113">
    <property type="entry name" value="N-ACETYLGLUCOSAMINE-6-PHOSPHATE DEACETYLASE"/>
    <property type="match status" value="1"/>
</dbReference>
<evidence type="ECO:0000256" key="8">
    <source>
        <dbReference type="PIRSR" id="PIRSR038994-3"/>
    </source>
</evidence>
<dbReference type="EC" id="3.5.1.25" evidence="10"/>
<gene>
    <name evidence="10" type="ORF">BJ963_001857</name>
</gene>
<organism evidence="10 11">
    <name type="scientific">Leifsonia soli</name>
    <dbReference type="NCBI Taxonomy" id="582665"/>
    <lineage>
        <taxon>Bacteria</taxon>
        <taxon>Bacillati</taxon>
        <taxon>Actinomycetota</taxon>
        <taxon>Actinomycetes</taxon>
        <taxon>Micrococcales</taxon>
        <taxon>Microbacteriaceae</taxon>
        <taxon>Leifsonia</taxon>
    </lineage>
</organism>
<evidence type="ECO:0000313" key="10">
    <source>
        <dbReference type="EMBL" id="NYD74338.1"/>
    </source>
</evidence>
<dbReference type="AlphaFoldDB" id="A0A852SYQ9"/>
<dbReference type="GO" id="GO:0008448">
    <property type="term" value="F:N-acetylglucosamine-6-phosphate deacetylase activity"/>
    <property type="evidence" value="ECO:0007669"/>
    <property type="project" value="UniProtKB-EC"/>
</dbReference>
<feature type="binding site" evidence="7">
    <location>
        <position position="156"/>
    </location>
    <ligand>
        <name>substrate</name>
    </ligand>
</feature>
<dbReference type="NCBIfam" id="TIGR00221">
    <property type="entry name" value="nagA"/>
    <property type="match status" value="1"/>
</dbReference>
<feature type="binding site" evidence="7">
    <location>
        <position position="243"/>
    </location>
    <ligand>
        <name>substrate</name>
    </ligand>
</feature>
<feature type="binding site" evidence="8">
    <location>
        <position position="145"/>
    </location>
    <ligand>
        <name>Zn(2+)</name>
        <dbReference type="ChEBI" id="CHEBI:29105"/>
    </ligand>
</feature>
<feature type="binding site" evidence="7">
    <location>
        <begin position="235"/>
        <end position="236"/>
    </location>
    <ligand>
        <name>substrate</name>
    </ligand>
</feature>
<feature type="binding site" evidence="7">
    <location>
        <begin position="323"/>
        <end position="325"/>
    </location>
    <ligand>
        <name>substrate</name>
    </ligand>
</feature>
<dbReference type="Proteomes" id="UP000589620">
    <property type="component" value="Unassembled WGS sequence"/>
</dbReference>
<protein>
    <submittedName>
        <fullName evidence="10">N-acetylglucosamine-6-phosphate deacetylase</fullName>
        <ecNumber evidence="10">3.5.1.25</ecNumber>
    </submittedName>
</protein>
<feature type="domain" description="Amidohydrolase-related" evidence="9">
    <location>
        <begin position="71"/>
        <end position="393"/>
    </location>
</feature>
<comment type="cofactor">
    <cofactor evidence="8">
        <name>a divalent metal cation</name>
        <dbReference type="ChEBI" id="CHEBI:60240"/>
    </cofactor>
    <text evidence="8">Binds 1 divalent metal cation per subunit.</text>
</comment>
<dbReference type="InterPro" id="IPR032466">
    <property type="entry name" value="Metal_Hydrolase"/>
</dbReference>
<reference evidence="10 11" key="1">
    <citation type="submission" date="2020-07" db="EMBL/GenBank/DDBJ databases">
        <title>Sequencing the genomes of 1000 actinobacteria strains.</title>
        <authorList>
            <person name="Klenk H.-P."/>
        </authorList>
    </citation>
    <scope>NUCLEOTIDE SEQUENCE [LARGE SCALE GENOMIC DNA]</scope>
    <source>
        <strain evidence="10 11">DSM 23871</strain>
    </source>
</reference>
<proteinExistence type="inferred from homology"/>
<keyword evidence="4 5" id="KW-0119">Carbohydrate metabolism</keyword>
<name>A0A852SYQ9_9MICO</name>
<dbReference type="EMBL" id="JACCBJ010000001">
    <property type="protein sequence ID" value="NYD74338.1"/>
    <property type="molecule type" value="Genomic_DNA"/>
</dbReference>
<evidence type="ECO:0000259" key="9">
    <source>
        <dbReference type="Pfam" id="PF01979"/>
    </source>
</evidence>
<evidence type="ECO:0000256" key="2">
    <source>
        <dbReference type="ARBA" id="ARBA00022723"/>
    </source>
</evidence>
<keyword evidence="3 5" id="KW-0378">Hydrolase</keyword>
<dbReference type="RefSeq" id="WP_343037253.1">
    <property type="nucleotide sequence ID" value="NZ_BAAAPX010000001.1"/>
</dbReference>
<dbReference type="SUPFAM" id="SSF51338">
    <property type="entry name" value="Composite domain of metallo-dependent hydrolases"/>
    <property type="match status" value="1"/>
</dbReference>
<evidence type="ECO:0000256" key="6">
    <source>
        <dbReference type="PIRSR" id="PIRSR038994-1"/>
    </source>
</evidence>
<evidence type="ECO:0000256" key="5">
    <source>
        <dbReference type="PIRNR" id="PIRNR038994"/>
    </source>
</evidence>
<dbReference type="PIRSF" id="PIRSF038994">
    <property type="entry name" value="NagA"/>
    <property type="match status" value="1"/>
</dbReference>
<dbReference type="SUPFAM" id="SSF51556">
    <property type="entry name" value="Metallo-dependent hydrolases"/>
    <property type="match status" value="1"/>
</dbReference>
<comment type="caution">
    <text evidence="10">The sequence shown here is derived from an EMBL/GenBank/DDBJ whole genome shotgun (WGS) entry which is preliminary data.</text>
</comment>
<sequence>MSDDRLIHSTRLIHSARLVDGGTVVENGWVRFDGDTIGAVGTGDGWRDEPGAMDAAGTASSTVTDAAGAWLTPGFVDIHVHGGGGASFDDGPDAIARALELHRRHGTTRSVLSLVTAPVPELARRVREVAALTAADPRILGSHLEGPFLDVGHKGAHDPALLRPATRADIDLLVEAAAGTLRQITIAPELPGGMDAVRAFSAAGAAVAVGHTAADYDQALAAFDAGASILTHAFNAMPGLHHRAPGPVAAAARTPGVTLEIINDGVHVHPEMVRIAFAAAPGRMALVTDAMAAAGSADGDYILGSLDVEVRDGVARLAGGGSIAGSTLTLDDALRRAVLEVGIPVAEAVRALTETPAAAVGRGGDLGRLLPGYAADAVLLDADFRVVRVWAAGAPVSTSVTA</sequence>
<dbReference type="PANTHER" id="PTHR11113:SF14">
    <property type="entry name" value="N-ACETYLGLUCOSAMINE-6-PHOSPHATE DEACETYLASE"/>
    <property type="match status" value="1"/>
</dbReference>
<accession>A0A852SYQ9</accession>
<comment type="similarity">
    <text evidence="1 5">Belongs to the metallo-dependent hydrolases superfamily. NagA family.</text>
</comment>
<dbReference type="GO" id="GO:0006046">
    <property type="term" value="P:N-acetylglucosamine catabolic process"/>
    <property type="evidence" value="ECO:0007669"/>
    <property type="project" value="TreeGrafter"/>
</dbReference>
<dbReference type="CDD" id="cd00854">
    <property type="entry name" value="NagA"/>
    <property type="match status" value="1"/>
</dbReference>
<dbReference type="InterPro" id="IPR011059">
    <property type="entry name" value="Metal-dep_hydrolase_composite"/>
</dbReference>
<evidence type="ECO:0000313" key="11">
    <source>
        <dbReference type="Proteomes" id="UP000589620"/>
    </source>
</evidence>
<evidence type="ECO:0000256" key="7">
    <source>
        <dbReference type="PIRSR" id="PIRSR038994-2"/>
    </source>
</evidence>
<dbReference type="InterPro" id="IPR006680">
    <property type="entry name" value="Amidohydro-rel"/>
</dbReference>
<dbReference type="GO" id="GO:0046872">
    <property type="term" value="F:metal ion binding"/>
    <property type="evidence" value="ECO:0007669"/>
    <property type="project" value="UniProtKB-KW"/>
</dbReference>
<keyword evidence="11" id="KW-1185">Reference proteome</keyword>
<evidence type="ECO:0000256" key="4">
    <source>
        <dbReference type="ARBA" id="ARBA00023277"/>
    </source>
</evidence>
<evidence type="ECO:0000256" key="1">
    <source>
        <dbReference type="ARBA" id="ARBA00010716"/>
    </source>
</evidence>
<dbReference type="Gene3D" id="3.20.20.140">
    <property type="entry name" value="Metal-dependent hydrolases"/>
    <property type="match status" value="1"/>
</dbReference>
<evidence type="ECO:0000256" key="3">
    <source>
        <dbReference type="ARBA" id="ARBA00022801"/>
    </source>
</evidence>
<dbReference type="InterPro" id="IPR003764">
    <property type="entry name" value="GlcNAc_6-P_deAcase"/>
</dbReference>
<feature type="binding site" evidence="8">
    <location>
        <position position="211"/>
    </location>
    <ligand>
        <name>Zn(2+)</name>
        <dbReference type="ChEBI" id="CHEBI:29105"/>
    </ligand>
</feature>